<dbReference type="InterPro" id="IPR018511">
    <property type="entry name" value="Hemolysin-typ_Ca-bd_CS"/>
</dbReference>
<dbReference type="RefSeq" id="WP_221441073.1">
    <property type="nucleotide sequence ID" value="NZ_JACHMM010000001.1"/>
</dbReference>
<organism evidence="5 6">
    <name type="scientific">Jiangella mangrovi</name>
    <dbReference type="NCBI Taxonomy" id="1524084"/>
    <lineage>
        <taxon>Bacteria</taxon>
        <taxon>Bacillati</taxon>
        <taxon>Actinomycetota</taxon>
        <taxon>Actinomycetes</taxon>
        <taxon>Jiangellales</taxon>
        <taxon>Jiangellaceae</taxon>
        <taxon>Jiangella</taxon>
    </lineage>
</organism>
<dbReference type="SUPFAM" id="SSF51120">
    <property type="entry name" value="beta-Roll"/>
    <property type="match status" value="3"/>
</dbReference>
<dbReference type="EMBL" id="JACHMM010000001">
    <property type="protein sequence ID" value="MBB5788941.1"/>
    <property type="molecule type" value="Genomic_DNA"/>
</dbReference>
<reference evidence="5 6" key="1">
    <citation type="submission" date="2020-08" db="EMBL/GenBank/DDBJ databases">
        <title>Sequencing the genomes of 1000 actinobacteria strains.</title>
        <authorList>
            <person name="Klenk H.-P."/>
        </authorList>
    </citation>
    <scope>NUCLEOTIDE SEQUENCE [LARGE SCALE GENOMIC DNA]</scope>
    <source>
        <strain evidence="5 6">DSM 102122</strain>
    </source>
</reference>
<dbReference type="InterPro" id="IPR037120">
    <property type="entry name" value="Haem_peroxidase_sf_animal"/>
</dbReference>
<dbReference type="Gene3D" id="2.60.40.2700">
    <property type="match status" value="1"/>
</dbReference>
<feature type="region of interest" description="Disordered" evidence="4">
    <location>
        <begin position="908"/>
        <end position="932"/>
    </location>
</feature>
<dbReference type="GO" id="GO:0020037">
    <property type="term" value="F:heme binding"/>
    <property type="evidence" value="ECO:0007669"/>
    <property type="project" value="InterPro"/>
</dbReference>
<dbReference type="Pfam" id="PF03098">
    <property type="entry name" value="An_peroxidase"/>
    <property type="match status" value="2"/>
</dbReference>
<evidence type="ECO:0000256" key="2">
    <source>
        <dbReference type="ARBA" id="ARBA00022525"/>
    </source>
</evidence>
<dbReference type="GO" id="GO:0006979">
    <property type="term" value="P:response to oxidative stress"/>
    <property type="evidence" value="ECO:0007669"/>
    <property type="project" value="InterPro"/>
</dbReference>
<comment type="subcellular location">
    <subcellularLocation>
        <location evidence="1">Secreted</location>
    </subcellularLocation>
</comment>
<dbReference type="CDD" id="cd09821">
    <property type="entry name" value="An_peroxidase_bacterial_2"/>
    <property type="match status" value="1"/>
</dbReference>
<dbReference type="InterPro" id="IPR001343">
    <property type="entry name" value="Hemolysn_Ca-bd"/>
</dbReference>
<evidence type="ECO:0000256" key="1">
    <source>
        <dbReference type="ARBA" id="ARBA00004613"/>
    </source>
</evidence>
<proteinExistence type="predicted"/>
<dbReference type="GO" id="GO:0004601">
    <property type="term" value="F:peroxidase activity"/>
    <property type="evidence" value="ECO:0007669"/>
    <property type="project" value="InterPro"/>
</dbReference>
<dbReference type="Pfam" id="PF00353">
    <property type="entry name" value="HemolysinCabind"/>
    <property type="match status" value="8"/>
</dbReference>
<name>A0A7W9GSJ2_9ACTN</name>
<dbReference type="SUPFAM" id="SSF48113">
    <property type="entry name" value="Heme-dependent peroxidases"/>
    <property type="match status" value="1"/>
</dbReference>
<dbReference type="Proteomes" id="UP000542813">
    <property type="component" value="Unassembled WGS sequence"/>
</dbReference>
<dbReference type="InterPro" id="IPR011049">
    <property type="entry name" value="Serralysin-like_metalloprot_C"/>
</dbReference>
<dbReference type="GO" id="GO:0005509">
    <property type="term" value="F:calcium ion binding"/>
    <property type="evidence" value="ECO:0007669"/>
    <property type="project" value="InterPro"/>
</dbReference>
<dbReference type="PROSITE" id="PS00330">
    <property type="entry name" value="HEMOLYSIN_CALCIUM"/>
    <property type="match status" value="1"/>
</dbReference>
<keyword evidence="6" id="KW-1185">Reference proteome</keyword>
<keyword evidence="3" id="KW-0325">Glycoprotein</keyword>
<feature type="compositionally biased region" description="Polar residues" evidence="4">
    <location>
        <begin position="908"/>
        <end position="928"/>
    </location>
</feature>
<dbReference type="InterPro" id="IPR010255">
    <property type="entry name" value="Haem_peroxidase_sf"/>
</dbReference>
<evidence type="ECO:0000313" key="5">
    <source>
        <dbReference type="EMBL" id="MBB5788941.1"/>
    </source>
</evidence>
<protein>
    <submittedName>
        <fullName evidence="5">Ca2+-binding RTX toxin-like protein</fullName>
    </submittedName>
</protein>
<dbReference type="PRINTS" id="PR00313">
    <property type="entry name" value="CABNDNGRPT"/>
</dbReference>
<comment type="caution">
    <text evidence="5">The sequence shown here is derived from an EMBL/GenBank/DDBJ whole genome shotgun (WGS) entry which is preliminary data.</text>
</comment>
<evidence type="ECO:0000313" key="6">
    <source>
        <dbReference type="Proteomes" id="UP000542813"/>
    </source>
</evidence>
<gene>
    <name evidence="5" type="ORF">HD601_003516</name>
</gene>
<dbReference type="PANTHER" id="PTHR11475">
    <property type="entry name" value="OXIDASE/PEROXIDASE"/>
    <property type="match status" value="1"/>
</dbReference>
<sequence>MGTPHRPRGRLRPGLALGAAAAVVLGLLPLAGTATVAGAAPEGFGFTLNAGDLRFILRQIEIAENHATKEGPDGEPVPGEPLLGSGPNQVANPLLPYGLRTVDGSYNNLVEDRAGFGASHELFPRLSTPHFRDAEDGTGFGPPGPTSYTQKSGVVVDSEPRRISNLIADQTSANPAAVKAATAPHRTFLGEPVVPCESTDPDVPEGCIPPGETLPIPNVSTDVGLSPPFNSWFTLFGQFFDHGIDFTVKGGGAVVVPLQPGDQLIAGDDGVEGTADDLPPNQRFMVVTRAKNQPGPDGVMGTADDVQEATNTDSPWVDQSQTYASHPSHHVFLREYELDDDGRTVATGAMLELDGGMPTWATVKQQSRELLGIDLTDADVADLPLLLTDQYGRYLRGPERGLPQLVMADGTAVEGDLAAPIPTTGARRISVAFLDDIAHTAAPRAGLVPDADSDLTPTTGVQPAGTYDDEMLDAHYIGGDGRLNENIGLTAVHQVFHSEHNRLAEYIKELIVAEDVDVEEWQLENGDWNGERIFQAARFVTEMEYQHIVFEDFARTVQPGINPFNVFTQSDTAINPAVTAEFAHAVYRFGHSMLTDTISRTRADGTVDDISLLEGFLNPPAYTNGGTISPAEAAGSIAMGMTDQAGAEIDEFVTETLRNNLLGLPLDLASINLTRAREAGIPSLNAFRRELYEETQESSLRPYSDWVDFGQSLKHLDSVVNFMAAYGTHPSIVAAATNDEKRAAAQLLFDNDPALNPATPADAYDFVNGVGAWASEDGVTTTGVDGIDLWIGGLAESTVTFGGMLGSTFNYVFERQLTDLQDGDRLYYLSRTAGLNLRTQLEGNSFAEMVMRNTTAQGLKAHVFSVADCEFDLANLQGSGNTVADDPLSECDESRVLYRMADGTIRYRQSNTVDPPGLNAQSTYNGTPGNDRMWGGVDDDTFWGNDGDDTIEGSDGIDTALGGRGDDVITDSAGDDVHKGGPGNDAIDTGPGLDIIMSGDGHDFTNGGLNANETFAGEGNDFVVAGGGADTVFGGGGHDWQEGGNGNDLLQGDSGAPFFDDINAPGDDVLIGGSNEDDYDAEGGDDIMVAGAGIERNHGARGFDWVTHAREPVAADSDLTINVLDGPPALADRFLLTEALSGWDKNDVLRGDDLVPYEADTELEAPWGSNVLTPEGIEKIDGLAEIVDGHTECRVEPGTEDDPHEVCGFGAGNILLGGGGSDLLEGRGADDLIDGDAWVNHRLSVRTDPADPATEVRSATQLSQLSADVFRRIIDPADIVIVKEVLTAGPDGIDTAVFSGPLADYDVDNTGPALTVTHARNIVCCDEQGDPMGDGTDTITNVERLQFADQVVEVSDIPTNAPPEGTVTLSDTTPTENQELTATRDFTDADGIDEATVVLTWQAELDSVWTGVGTGATFTPSDDQVGAPLRVVVTYTDGDGVVESVTSAATAAVANVNDVPTGVPAILDITPQEDVASTVSTALIADGDGLPATLDVRWQASTTPTNNTYADIAGATGTTFTPTQAQVNRKLRAVVTYTDGNGTAESIASAPTGVVGDLFIGSGAPETWTGTAGDDRAYGRGGNDTLNGGSGDDVIAGETGNDIVNGGAGDDTFQVTGTAHGWDSVTGAAGTDRVVATTAGTLIGLASVASVEEVSAEPVPGGGVLENVEVNGSNSANTLSFAPVTLTGIVHVDGLGGDDSVTGNAADDVLRGGAANDTVNGAGGNDALHGDAGADTLNGAAGDDVLEGGAGNDALVPGPGFDVLAYGTGTVNVDTVTGFDANPNGGGQDLIDLSARGITPATFGSSVTITQGAGFVQVQVGAGNQIRLTGLTAATVTQADFVLD</sequence>
<dbReference type="PROSITE" id="PS50292">
    <property type="entry name" value="PEROXIDASE_3"/>
    <property type="match status" value="1"/>
</dbReference>
<dbReference type="Gene3D" id="2.150.10.10">
    <property type="entry name" value="Serralysin-like metalloprotease, C-terminal"/>
    <property type="match status" value="3"/>
</dbReference>
<dbReference type="PANTHER" id="PTHR11475:SF4">
    <property type="entry name" value="CHORION PEROXIDASE"/>
    <property type="match status" value="1"/>
</dbReference>
<accession>A0A7W9GSJ2</accession>
<evidence type="ECO:0000256" key="4">
    <source>
        <dbReference type="SAM" id="MobiDB-lite"/>
    </source>
</evidence>
<keyword evidence="2" id="KW-0964">Secreted</keyword>
<feature type="region of interest" description="Disordered" evidence="4">
    <location>
        <begin position="66"/>
        <end position="86"/>
    </location>
</feature>
<dbReference type="InterPro" id="IPR019791">
    <property type="entry name" value="Haem_peroxidase_animal"/>
</dbReference>
<feature type="compositionally biased region" description="Low complexity" evidence="4">
    <location>
        <begin position="74"/>
        <end position="86"/>
    </location>
</feature>
<dbReference type="GO" id="GO:0005576">
    <property type="term" value="C:extracellular region"/>
    <property type="evidence" value="ECO:0007669"/>
    <property type="project" value="UniProtKB-SubCell"/>
</dbReference>
<dbReference type="Gene3D" id="1.10.640.10">
    <property type="entry name" value="Haem peroxidase domain superfamily, animal type"/>
    <property type="match status" value="1"/>
</dbReference>
<evidence type="ECO:0000256" key="3">
    <source>
        <dbReference type="ARBA" id="ARBA00023180"/>
    </source>
</evidence>
<feature type="region of interest" description="Disordered" evidence="4">
    <location>
        <begin position="135"/>
        <end position="154"/>
    </location>
</feature>